<name>A0ACC0BSI5_CATRO</name>
<reference evidence="2" key="1">
    <citation type="journal article" date="2023" name="Nat. Plants">
        <title>Single-cell RNA sequencing provides a high-resolution roadmap for understanding the multicellular compartmentation of specialized metabolism.</title>
        <authorList>
            <person name="Sun S."/>
            <person name="Shen X."/>
            <person name="Li Y."/>
            <person name="Li Y."/>
            <person name="Wang S."/>
            <person name="Li R."/>
            <person name="Zhang H."/>
            <person name="Shen G."/>
            <person name="Guo B."/>
            <person name="Wei J."/>
            <person name="Xu J."/>
            <person name="St-Pierre B."/>
            <person name="Chen S."/>
            <person name="Sun C."/>
        </authorList>
    </citation>
    <scope>NUCLEOTIDE SEQUENCE [LARGE SCALE GENOMIC DNA]</scope>
</reference>
<protein>
    <submittedName>
        <fullName evidence="1">Uncharacterized protein</fullName>
    </submittedName>
</protein>
<organism evidence="1 2">
    <name type="scientific">Catharanthus roseus</name>
    <name type="common">Madagascar periwinkle</name>
    <name type="synonym">Vinca rosea</name>
    <dbReference type="NCBI Taxonomy" id="4058"/>
    <lineage>
        <taxon>Eukaryota</taxon>
        <taxon>Viridiplantae</taxon>
        <taxon>Streptophyta</taxon>
        <taxon>Embryophyta</taxon>
        <taxon>Tracheophyta</taxon>
        <taxon>Spermatophyta</taxon>
        <taxon>Magnoliopsida</taxon>
        <taxon>eudicotyledons</taxon>
        <taxon>Gunneridae</taxon>
        <taxon>Pentapetalae</taxon>
        <taxon>asterids</taxon>
        <taxon>lamiids</taxon>
        <taxon>Gentianales</taxon>
        <taxon>Apocynaceae</taxon>
        <taxon>Rauvolfioideae</taxon>
        <taxon>Vinceae</taxon>
        <taxon>Catharanthinae</taxon>
        <taxon>Catharanthus</taxon>
    </lineage>
</organism>
<gene>
    <name evidence="1" type="ORF">M9H77_06584</name>
</gene>
<evidence type="ECO:0000313" key="1">
    <source>
        <dbReference type="EMBL" id="KAI5675634.1"/>
    </source>
</evidence>
<dbReference type="EMBL" id="CM044702">
    <property type="protein sequence ID" value="KAI5675634.1"/>
    <property type="molecule type" value="Genomic_DNA"/>
</dbReference>
<accession>A0ACC0BSI5</accession>
<sequence length="315" mass="36936">MVKVKNTNIGKGENVEEGGSSRVRSGKRKRVTSGEATNFEEWTRKRRKIAPVVDPIGVGKIYNKYTFKRMGFERNEEGMLVRGRQDESDEDNKDDEGDEEQEEINVEEEKSDEEPEEETHKREIRQKNRQERAEEGLSSGSMTTLMYKIASLQASVNSRFDALDGHFDALDGCFEALDGKFYIEEQKMHKRSLKGNLHRCKRSLKTISVYEDEVIKLHTLKTRRLVRVSRMHVLKCEGKSKFSRKIGFQFLIYQNEKRSSDFFKGMKKCRSSYLKPIIRFFEVLKNRVIRFSVYKKMERPILKTSRPVFTFTVKK</sequence>
<evidence type="ECO:0000313" key="2">
    <source>
        <dbReference type="Proteomes" id="UP001060085"/>
    </source>
</evidence>
<dbReference type="Proteomes" id="UP001060085">
    <property type="component" value="Linkage Group LG02"/>
</dbReference>
<proteinExistence type="predicted"/>
<keyword evidence="2" id="KW-1185">Reference proteome</keyword>
<comment type="caution">
    <text evidence="1">The sequence shown here is derived from an EMBL/GenBank/DDBJ whole genome shotgun (WGS) entry which is preliminary data.</text>
</comment>